<dbReference type="InterPro" id="IPR050855">
    <property type="entry name" value="NDM-1-like"/>
</dbReference>
<proteinExistence type="predicted"/>
<protein>
    <submittedName>
        <fullName evidence="2">MBL fold metallo-hydrolase</fullName>
    </submittedName>
</protein>
<dbReference type="PANTHER" id="PTHR42951">
    <property type="entry name" value="METALLO-BETA-LACTAMASE DOMAIN-CONTAINING"/>
    <property type="match status" value="1"/>
</dbReference>
<dbReference type="SUPFAM" id="SSF56281">
    <property type="entry name" value="Metallo-hydrolase/oxidoreductase"/>
    <property type="match status" value="1"/>
</dbReference>
<dbReference type="CDD" id="cd16282">
    <property type="entry name" value="metallo-hydrolase-like_MBL-fold"/>
    <property type="match status" value="1"/>
</dbReference>
<gene>
    <name evidence="2" type="ORF">E7Y31_16665</name>
</gene>
<dbReference type="SMART" id="SM00849">
    <property type="entry name" value="Lactamase_B"/>
    <property type="match status" value="1"/>
</dbReference>
<dbReference type="InterPro" id="IPR001279">
    <property type="entry name" value="Metallo-B-lactamas"/>
</dbReference>
<feature type="domain" description="Metallo-beta-lactamase" evidence="1">
    <location>
        <begin position="7"/>
        <end position="166"/>
    </location>
</feature>
<keyword evidence="3" id="KW-1185">Reference proteome</keyword>
<reference evidence="2 3" key="1">
    <citation type="submission" date="2019-04" db="EMBL/GenBank/DDBJ databases">
        <title>Draft genome sequences for three unisolated Alnus-infective Frankia Sp+ strains, AgTrS, AiOr and AvVan, the first sequenced Frankia strains able to sporulate in-planta.</title>
        <authorList>
            <person name="Bethencourt L."/>
            <person name="Vautrin F."/>
            <person name="Taib N."/>
            <person name="Dubost A."/>
            <person name="Castro-Garcia L."/>
            <person name="Imbaud O."/>
            <person name="Abrouk D."/>
            <person name="Fournier P."/>
            <person name="Briolay J."/>
            <person name="Nguyen A."/>
            <person name="Normand P."/>
            <person name="Fernandez M.P."/>
            <person name="Brochier-Armanet C."/>
            <person name="Herrera-Belaroussi A."/>
        </authorList>
    </citation>
    <scope>NUCLEOTIDE SEQUENCE [LARGE SCALE GENOMIC DNA]</scope>
    <source>
        <strain evidence="2 3">AvVan</strain>
    </source>
</reference>
<evidence type="ECO:0000259" key="1">
    <source>
        <dbReference type="SMART" id="SM00849"/>
    </source>
</evidence>
<keyword evidence="2" id="KW-0378">Hydrolase</keyword>
<organism evidence="2 3">
    <name type="scientific">Candidatus Frankia alpina</name>
    <dbReference type="NCBI Taxonomy" id="2699483"/>
    <lineage>
        <taxon>Bacteria</taxon>
        <taxon>Bacillati</taxon>
        <taxon>Actinomycetota</taxon>
        <taxon>Actinomycetes</taxon>
        <taxon>Frankiales</taxon>
        <taxon>Frankiaceae</taxon>
        <taxon>Frankia</taxon>
    </lineage>
</organism>
<dbReference type="InterPro" id="IPR036866">
    <property type="entry name" value="RibonucZ/Hydroxyglut_hydro"/>
</dbReference>
<sequence length="279" mass="29831">MTAQRPISDLVNTHGNGDHCFGNALVPEHTRIHAAPGVSRHLVEDESPQFLAQVVSVDLGPVLTPFITRAFGPFRFDDISLRTPDREITGPGTLTVGDREVHLLPLGPAHTDSDVVVHIPDAAAVFAGDLLFIGSTPIMWAGPISSWIAALDTIIALDPDVIVPGHGPVTDLDGVNEVRAYLHHVEAQARTAFAAGIDWKHAALGMDLDRFASLSDAERITVTTYNIYRDLDPDLPQAAMVDLFTGMAEWDATRGTGSPQAGGVVNSGWSISRIQEPSG</sequence>
<dbReference type="EMBL" id="SSXH01000476">
    <property type="protein sequence ID" value="THJ68813.1"/>
    <property type="molecule type" value="Genomic_DNA"/>
</dbReference>
<dbReference type="OrthoDB" id="2273115at2"/>
<evidence type="ECO:0000313" key="3">
    <source>
        <dbReference type="Proteomes" id="UP000305282"/>
    </source>
</evidence>
<dbReference type="AlphaFoldDB" id="A0A4S5EB21"/>
<dbReference type="Gene3D" id="3.60.15.10">
    <property type="entry name" value="Ribonuclease Z/Hydroxyacylglutathione hydrolase-like"/>
    <property type="match status" value="1"/>
</dbReference>
<name>A0A4S5EB21_9ACTN</name>
<dbReference type="Pfam" id="PF00753">
    <property type="entry name" value="Lactamase_B"/>
    <property type="match status" value="1"/>
</dbReference>
<evidence type="ECO:0000313" key="2">
    <source>
        <dbReference type="EMBL" id="THJ68813.1"/>
    </source>
</evidence>
<dbReference type="Proteomes" id="UP000305282">
    <property type="component" value="Unassembled WGS sequence"/>
</dbReference>
<accession>A0A4S5EB21</accession>
<comment type="caution">
    <text evidence="2">The sequence shown here is derived from an EMBL/GenBank/DDBJ whole genome shotgun (WGS) entry which is preliminary data.</text>
</comment>
<dbReference type="RefSeq" id="WP_136448909.1">
    <property type="nucleotide sequence ID" value="NZ_SSXH01000476.1"/>
</dbReference>
<dbReference type="GO" id="GO:0016787">
    <property type="term" value="F:hydrolase activity"/>
    <property type="evidence" value="ECO:0007669"/>
    <property type="project" value="UniProtKB-KW"/>
</dbReference>
<dbReference type="PANTHER" id="PTHR42951:SF4">
    <property type="entry name" value="ACYL-COENZYME A THIOESTERASE MBLAC2"/>
    <property type="match status" value="1"/>
</dbReference>